<gene>
    <name evidence="3" type="ORF">HCJ96_05305</name>
</gene>
<dbReference type="PROSITE" id="PS00018">
    <property type="entry name" value="EF_HAND_1"/>
    <property type="match status" value="1"/>
</dbReference>
<dbReference type="InterPro" id="IPR011992">
    <property type="entry name" value="EF-hand-dom_pair"/>
</dbReference>
<name>A0ABX1R1F4_9ALTE</name>
<evidence type="ECO:0000259" key="2">
    <source>
        <dbReference type="PROSITE" id="PS50222"/>
    </source>
</evidence>
<protein>
    <submittedName>
        <fullName evidence="3">Calcium-binding protein</fullName>
    </submittedName>
</protein>
<dbReference type="Gene3D" id="1.10.238.10">
    <property type="entry name" value="EF-hand"/>
    <property type="match status" value="1"/>
</dbReference>
<evidence type="ECO:0000256" key="1">
    <source>
        <dbReference type="SAM" id="SignalP"/>
    </source>
</evidence>
<evidence type="ECO:0000313" key="3">
    <source>
        <dbReference type="EMBL" id="NMH59431.1"/>
    </source>
</evidence>
<dbReference type="RefSeq" id="WP_169210007.1">
    <property type="nucleotide sequence ID" value="NZ_JAATNW010000003.1"/>
</dbReference>
<evidence type="ECO:0000313" key="4">
    <source>
        <dbReference type="Proteomes" id="UP000709336"/>
    </source>
</evidence>
<accession>A0ABX1R1F4</accession>
<keyword evidence="1" id="KW-0732">Signal</keyword>
<dbReference type="Proteomes" id="UP000709336">
    <property type="component" value="Unassembled WGS sequence"/>
</dbReference>
<sequence>MKRVEKFLLMMVVAIAVQTTLVANAKAQADLLTKLDMDQDGYISLREAVSNTDLLRHFGMIDANEDGKLSPEELKASGKIAAIPDSQK</sequence>
<feature type="domain" description="EF-hand" evidence="2">
    <location>
        <begin position="49"/>
        <end position="84"/>
    </location>
</feature>
<dbReference type="InterPro" id="IPR018247">
    <property type="entry name" value="EF_Hand_1_Ca_BS"/>
</dbReference>
<organism evidence="3 4">
    <name type="scientific">Alteromonas ponticola</name>
    <dbReference type="NCBI Taxonomy" id="2720613"/>
    <lineage>
        <taxon>Bacteria</taxon>
        <taxon>Pseudomonadati</taxon>
        <taxon>Pseudomonadota</taxon>
        <taxon>Gammaproteobacteria</taxon>
        <taxon>Alteromonadales</taxon>
        <taxon>Alteromonadaceae</taxon>
        <taxon>Alteromonas/Salinimonas group</taxon>
        <taxon>Alteromonas</taxon>
    </lineage>
</organism>
<dbReference type="SUPFAM" id="SSF47473">
    <property type="entry name" value="EF-hand"/>
    <property type="match status" value="1"/>
</dbReference>
<dbReference type="EMBL" id="JAATNW010000003">
    <property type="protein sequence ID" value="NMH59431.1"/>
    <property type="molecule type" value="Genomic_DNA"/>
</dbReference>
<feature type="chain" id="PRO_5047229745" evidence="1">
    <location>
        <begin position="26"/>
        <end position="88"/>
    </location>
</feature>
<feature type="signal peptide" evidence="1">
    <location>
        <begin position="1"/>
        <end position="25"/>
    </location>
</feature>
<dbReference type="Pfam" id="PF13202">
    <property type="entry name" value="EF-hand_5"/>
    <property type="match status" value="2"/>
</dbReference>
<reference evidence="3 4" key="1">
    <citation type="submission" date="2020-03" db="EMBL/GenBank/DDBJ databases">
        <title>Alteromonas ponticola sp. nov., isolated from seawater.</title>
        <authorList>
            <person name="Yoon J.-H."/>
            <person name="Kim Y.-O."/>
        </authorList>
    </citation>
    <scope>NUCLEOTIDE SEQUENCE [LARGE SCALE GENOMIC DNA]</scope>
    <source>
        <strain evidence="3 4">MYP5</strain>
    </source>
</reference>
<dbReference type="PROSITE" id="PS50222">
    <property type="entry name" value="EF_HAND_2"/>
    <property type="match status" value="1"/>
</dbReference>
<keyword evidence="4" id="KW-1185">Reference proteome</keyword>
<proteinExistence type="predicted"/>
<comment type="caution">
    <text evidence="3">The sequence shown here is derived from an EMBL/GenBank/DDBJ whole genome shotgun (WGS) entry which is preliminary data.</text>
</comment>
<dbReference type="InterPro" id="IPR002048">
    <property type="entry name" value="EF_hand_dom"/>
</dbReference>